<evidence type="ECO:0000256" key="8">
    <source>
        <dbReference type="ARBA" id="ARBA00022679"/>
    </source>
</evidence>
<evidence type="ECO:0000256" key="17">
    <source>
        <dbReference type="ARBA" id="ARBA00024347"/>
    </source>
</evidence>
<dbReference type="PROSITE" id="PS51060">
    <property type="entry name" value="PARP_ALPHA_HD"/>
    <property type="match status" value="1"/>
</dbReference>
<comment type="catalytic activity">
    <reaction evidence="18">
        <text>NAD(+) + (ADP-D-ribosyl)n-acceptor = nicotinamide + (ADP-D-ribosyl)n+1-acceptor + H(+).</text>
        <dbReference type="EC" id="2.4.2.30"/>
    </reaction>
</comment>
<keyword evidence="16" id="KW-0539">Nucleus</keyword>
<dbReference type="SMART" id="SM00678">
    <property type="entry name" value="WWE"/>
    <property type="match status" value="1"/>
</dbReference>
<comment type="similarity">
    <text evidence="17">Belongs to the ARTD/PARP family.</text>
</comment>
<dbReference type="FunFam" id="2.20.140.10:FF:000001">
    <property type="entry name" value="Poly [ADP-ribose] polymerase"/>
    <property type="match status" value="1"/>
</dbReference>
<evidence type="ECO:0000256" key="4">
    <source>
        <dbReference type="ARBA" id="ARBA00022454"/>
    </source>
</evidence>
<proteinExistence type="inferred from homology"/>
<evidence type="ECO:0000313" key="27">
    <source>
        <dbReference type="RefSeq" id="XP_041431470.1"/>
    </source>
</evidence>
<dbReference type="SUPFAM" id="SSF47587">
    <property type="entry name" value="Domain of poly(ADP-ribose) polymerase"/>
    <property type="match status" value="1"/>
</dbReference>
<sequence>MVQKNTQSGFQRSVRLAVQDRDKYFVWQWWSDEGAWISYDACTCVALEEGFQSEAKVVPVSLGGRPYIIDLEAMVQKNSQTQYERQIQRSLSGSNSAPQQKSIISAPAKRARGSNSVRNVENESEENKEQVRTLIMKGKAPVDPECSIKLGKAHVFCEGDDVYDVMLNQTNLQFNNNKYYLIQLLEDDGVKNFSVWMRWGRVGKVGQHSLVSCGSDLQKSKDIFQKKFYEKTKNLWTERAQFEKCAGKYDMLQMDYNATEEEKETTVKEESMADVPKPESQLDDSIQELIELICNLKAMEETVLEMKFDTKKAPLGKLTVEQIRAGYCSLQQIENCIKKQKFGRDLLEACNEFYTRIPHDFGLRTPPLIRTLEDLTVKVRLLEALGDIQIAVKLASLELSSLEHPFDRQYRQLNCSMQPLDQTSSTFQLIEGYLQSTHAPTHNDYTMTLLRVFELQRVGEECNFREDLPNRMLLWHGSRLTNWVGILSQGLRVAPPEAPVTGYMFGKGIYFADVSSKSANYCFSSRDKNVGVLLLSEVALGECNELLAADCDAQKKIKSKHSTKGLGRSIPDPKKSIIHEGAVVPLGPLMDTGLTNDGGYTLNYNEYIVYDPHQVRMKYLLQVRFNYSSLW</sequence>
<gene>
    <name evidence="27" type="primary">parp2.S</name>
    <name evidence="27" type="synonym">adprtl2</name>
    <name evidence="27" type="synonym">parp2</name>
</gene>
<evidence type="ECO:0000256" key="11">
    <source>
        <dbReference type="ARBA" id="ARBA00022765"/>
    </source>
</evidence>
<dbReference type="PANTHER" id="PTHR10459:SF60">
    <property type="entry name" value="POLY [ADP-RIBOSE] POLYMERASE 2"/>
    <property type="match status" value="1"/>
</dbReference>
<evidence type="ECO:0000259" key="23">
    <source>
        <dbReference type="PROSITE" id="PS51059"/>
    </source>
</evidence>
<keyword evidence="12" id="KW-0007">Acetylation</keyword>
<evidence type="ECO:0000259" key="22">
    <source>
        <dbReference type="PROSITE" id="PS50918"/>
    </source>
</evidence>
<evidence type="ECO:0000256" key="19">
    <source>
        <dbReference type="ARBA" id="ARBA00064631"/>
    </source>
</evidence>
<dbReference type="Gene3D" id="1.20.142.10">
    <property type="entry name" value="Poly(ADP-ribose) polymerase, regulatory domain"/>
    <property type="match status" value="1"/>
</dbReference>
<keyword evidence="8 20" id="KW-0808">Transferase</keyword>
<evidence type="ECO:0000313" key="26">
    <source>
        <dbReference type="Proteomes" id="UP000186698"/>
    </source>
</evidence>
<dbReference type="InterPro" id="IPR012317">
    <property type="entry name" value="Poly(ADP-ribose)pol_cat_dom"/>
</dbReference>
<dbReference type="InterPro" id="IPR050800">
    <property type="entry name" value="ARTD/PARP"/>
</dbReference>
<dbReference type="GO" id="GO:0003950">
    <property type="term" value="F:NAD+ poly-ADP-ribosyltransferase activity"/>
    <property type="evidence" value="ECO:0007669"/>
    <property type="project" value="UniProtKB-UniRule"/>
</dbReference>
<dbReference type="Gene3D" id="3.90.228.10">
    <property type="match status" value="1"/>
</dbReference>
<comment type="subunit">
    <text evidence="19">Component of a base excision repair (BER) complex, containing at least XRCC1, PARP1, POLB and LRIG3. Homo- and heterodimer with PARP1. Interacts (via the PARP catalytic domain) with HPF1. Interacts with core nucleosomes.</text>
</comment>
<feature type="region of interest" description="Disordered" evidence="21">
    <location>
        <begin position="87"/>
        <end position="108"/>
    </location>
</feature>
<organism evidence="26 27">
    <name type="scientific">Xenopus laevis</name>
    <name type="common">African clawed frog</name>
    <dbReference type="NCBI Taxonomy" id="8355"/>
    <lineage>
        <taxon>Eukaryota</taxon>
        <taxon>Metazoa</taxon>
        <taxon>Chordata</taxon>
        <taxon>Craniata</taxon>
        <taxon>Vertebrata</taxon>
        <taxon>Euteleostomi</taxon>
        <taxon>Amphibia</taxon>
        <taxon>Batrachia</taxon>
        <taxon>Anura</taxon>
        <taxon>Pipoidea</taxon>
        <taxon>Pipidae</taxon>
        <taxon>Xenopodinae</taxon>
        <taxon>Xenopus</taxon>
        <taxon>Xenopus</taxon>
    </lineage>
</organism>
<dbReference type="InterPro" id="IPR036616">
    <property type="entry name" value="Poly(ADP-ribose)pol_reg_dom_sf"/>
</dbReference>
<dbReference type="InterPro" id="IPR018123">
    <property type="entry name" value="WWE-dom_subgr"/>
</dbReference>
<evidence type="ECO:0000259" key="24">
    <source>
        <dbReference type="PROSITE" id="PS51060"/>
    </source>
</evidence>
<dbReference type="GO" id="GO:0008270">
    <property type="term" value="F:zinc ion binding"/>
    <property type="evidence" value="ECO:0007669"/>
    <property type="project" value="InterPro"/>
</dbReference>
<dbReference type="SUPFAM" id="SSF142921">
    <property type="entry name" value="WGR domain-like"/>
    <property type="match status" value="1"/>
</dbReference>
<keyword evidence="11" id="KW-0013">ADP-ribosylation</keyword>
<keyword evidence="6" id="KW-0597">Phosphoprotein</keyword>
<dbReference type="SUPFAM" id="SSF56399">
    <property type="entry name" value="ADP-ribosylation"/>
    <property type="match status" value="1"/>
</dbReference>
<dbReference type="Proteomes" id="UP000186698">
    <property type="component" value="Chromosome 1S"/>
</dbReference>
<dbReference type="GeneID" id="446370"/>
<keyword evidence="26" id="KW-1185">Reference proteome</keyword>
<dbReference type="RefSeq" id="XP_041431470.1">
    <property type="nucleotide sequence ID" value="XM_041575536.1"/>
</dbReference>
<keyword evidence="13 20" id="KW-0520">NAD</keyword>
<dbReference type="PROSITE" id="PS51977">
    <property type="entry name" value="WGR"/>
    <property type="match status" value="1"/>
</dbReference>
<comment type="pathway">
    <text evidence="3">Protein modification; protein ubiquitination.</text>
</comment>
<comment type="subcellular location">
    <subcellularLocation>
        <location evidence="2">Chromosome</location>
    </subcellularLocation>
    <subcellularLocation>
        <location evidence="1">Nucleus</location>
    </subcellularLocation>
</comment>
<name>A0A8J1LRW0_XENLA</name>
<dbReference type="SMART" id="SM00773">
    <property type="entry name" value="WGR"/>
    <property type="match status" value="1"/>
</dbReference>
<dbReference type="CDD" id="cd08003">
    <property type="entry name" value="WGR_PARP2_like"/>
    <property type="match status" value="1"/>
</dbReference>
<dbReference type="InterPro" id="IPR004102">
    <property type="entry name" value="Poly(ADP-ribose)pol_reg_dom"/>
</dbReference>
<accession>A0A8J1LRW0</accession>
<evidence type="ECO:0000256" key="12">
    <source>
        <dbReference type="ARBA" id="ARBA00022990"/>
    </source>
</evidence>
<dbReference type="GO" id="GO:0016567">
    <property type="term" value="P:protein ubiquitination"/>
    <property type="evidence" value="ECO:0007669"/>
    <property type="project" value="UniProtKB-UniPathway"/>
</dbReference>
<dbReference type="Pfam" id="PF02825">
    <property type="entry name" value="WWE"/>
    <property type="match status" value="1"/>
</dbReference>
<dbReference type="AlphaFoldDB" id="A0A8J1LRW0"/>
<keyword evidence="9" id="KW-0548">Nucleotidyltransferase</keyword>
<dbReference type="CTD" id="446370"/>
<evidence type="ECO:0000256" key="7">
    <source>
        <dbReference type="ARBA" id="ARBA00022676"/>
    </source>
</evidence>
<feature type="compositionally biased region" description="Polar residues" evidence="21">
    <location>
        <begin position="87"/>
        <end position="103"/>
    </location>
</feature>
<evidence type="ECO:0000256" key="20">
    <source>
        <dbReference type="RuleBase" id="RU362114"/>
    </source>
</evidence>
<dbReference type="PANTHER" id="PTHR10459">
    <property type="entry name" value="DNA LIGASE"/>
    <property type="match status" value="1"/>
</dbReference>
<dbReference type="EC" id="2.4.2.-" evidence="20"/>
<dbReference type="FunFam" id="1.20.142.10:FF:000003">
    <property type="entry name" value="Poly [ADP-ribose] polymerase"/>
    <property type="match status" value="1"/>
</dbReference>
<dbReference type="Gene3D" id="2.20.140.10">
    <property type="entry name" value="WGR domain"/>
    <property type="match status" value="1"/>
</dbReference>
<evidence type="ECO:0000256" key="2">
    <source>
        <dbReference type="ARBA" id="ARBA00004286"/>
    </source>
</evidence>
<dbReference type="GO" id="GO:0070212">
    <property type="term" value="P:protein poly-ADP-ribosylation"/>
    <property type="evidence" value="ECO:0007669"/>
    <property type="project" value="TreeGrafter"/>
</dbReference>
<keyword evidence="14" id="KW-0238">DNA-binding</keyword>
<dbReference type="GO" id="GO:0016779">
    <property type="term" value="F:nucleotidyltransferase activity"/>
    <property type="evidence" value="ECO:0007669"/>
    <property type="project" value="UniProtKB-KW"/>
</dbReference>
<evidence type="ECO:0000256" key="18">
    <source>
        <dbReference type="ARBA" id="ARBA00033987"/>
    </source>
</evidence>
<evidence type="ECO:0000256" key="21">
    <source>
        <dbReference type="SAM" id="MobiDB-lite"/>
    </source>
</evidence>
<feature type="domain" description="WGR" evidence="25">
    <location>
        <begin position="152"/>
        <end position="249"/>
    </location>
</feature>
<feature type="domain" description="PARP alpha-helical" evidence="24">
    <location>
        <begin position="279"/>
        <end position="396"/>
    </location>
</feature>
<evidence type="ECO:0000256" key="15">
    <source>
        <dbReference type="ARBA" id="ARBA00023204"/>
    </source>
</evidence>
<reference evidence="27" key="1">
    <citation type="submission" date="2025-08" db="UniProtKB">
        <authorList>
            <consortium name="RefSeq"/>
        </authorList>
    </citation>
    <scope>IDENTIFICATION</scope>
    <source>
        <strain evidence="27">J_2021</strain>
        <tissue evidence="27">Erythrocytes</tissue>
    </source>
</reference>
<evidence type="ECO:0000259" key="25">
    <source>
        <dbReference type="PROSITE" id="PS51977"/>
    </source>
</evidence>
<evidence type="ECO:0000256" key="14">
    <source>
        <dbReference type="ARBA" id="ARBA00023125"/>
    </source>
</evidence>
<evidence type="ECO:0000256" key="9">
    <source>
        <dbReference type="ARBA" id="ARBA00022695"/>
    </source>
</evidence>
<dbReference type="FunFam" id="3.90.228.10:FF:000002">
    <property type="entry name" value="Poly [ADP-ribose] polymerase"/>
    <property type="match status" value="1"/>
</dbReference>
<keyword evidence="7 20" id="KW-0328">Glycosyltransferase</keyword>
<dbReference type="PROSITE" id="PS50918">
    <property type="entry name" value="WWE"/>
    <property type="match status" value="1"/>
</dbReference>
<dbReference type="GO" id="GO:0005654">
    <property type="term" value="C:nucleoplasm"/>
    <property type="evidence" value="ECO:0007669"/>
    <property type="project" value="UniProtKB-ARBA"/>
</dbReference>
<keyword evidence="15" id="KW-0234">DNA repair</keyword>
<dbReference type="GO" id="GO:0005694">
    <property type="term" value="C:chromosome"/>
    <property type="evidence" value="ECO:0007669"/>
    <property type="project" value="UniProtKB-SubCell"/>
</dbReference>
<evidence type="ECO:0000256" key="16">
    <source>
        <dbReference type="ARBA" id="ARBA00023242"/>
    </source>
</evidence>
<dbReference type="SUPFAM" id="SSF117839">
    <property type="entry name" value="WWE domain"/>
    <property type="match status" value="1"/>
</dbReference>
<keyword evidence="10" id="KW-0227">DNA damage</keyword>
<evidence type="ECO:0000256" key="13">
    <source>
        <dbReference type="ARBA" id="ARBA00023027"/>
    </source>
</evidence>
<evidence type="ECO:0000256" key="6">
    <source>
        <dbReference type="ARBA" id="ARBA00022553"/>
    </source>
</evidence>
<dbReference type="Pfam" id="PF02877">
    <property type="entry name" value="PARP_reg"/>
    <property type="match status" value="1"/>
</dbReference>
<dbReference type="InterPro" id="IPR008893">
    <property type="entry name" value="WGR_domain"/>
</dbReference>
<dbReference type="Pfam" id="PF05406">
    <property type="entry name" value="WGR"/>
    <property type="match status" value="1"/>
</dbReference>
<feature type="domain" description="PARP catalytic" evidence="23">
    <location>
        <begin position="404"/>
        <end position="631"/>
    </location>
</feature>
<feature type="domain" description="WWE" evidence="22">
    <location>
        <begin position="13"/>
        <end position="89"/>
    </location>
</feature>
<dbReference type="CDD" id="cd01437">
    <property type="entry name" value="parp_like"/>
    <property type="match status" value="1"/>
</dbReference>
<dbReference type="InterPro" id="IPR036930">
    <property type="entry name" value="WGR_dom_sf"/>
</dbReference>
<dbReference type="Pfam" id="PF00644">
    <property type="entry name" value="PARP"/>
    <property type="match status" value="1"/>
</dbReference>
<dbReference type="PROSITE" id="PS51059">
    <property type="entry name" value="PARP_CATALYTIC"/>
    <property type="match status" value="1"/>
</dbReference>
<keyword evidence="4" id="KW-0158">Chromosome</keyword>
<protein>
    <recommendedName>
        <fullName evidence="20">Poly [ADP-ribose] polymerase</fullName>
        <shortName evidence="20">PARP</shortName>
        <ecNumber evidence="20">2.4.2.-</ecNumber>
    </recommendedName>
</protein>
<keyword evidence="5" id="KW-0021">Allosteric enzyme</keyword>
<dbReference type="GO" id="GO:0003677">
    <property type="term" value="F:DNA binding"/>
    <property type="evidence" value="ECO:0007669"/>
    <property type="project" value="UniProtKB-KW"/>
</dbReference>
<evidence type="ECO:0000256" key="10">
    <source>
        <dbReference type="ARBA" id="ARBA00022763"/>
    </source>
</evidence>
<dbReference type="InterPro" id="IPR037197">
    <property type="entry name" value="WWE_dom_sf"/>
</dbReference>
<dbReference type="GO" id="GO:0006302">
    <property type="term" value="P:double-strand break repair"/>
    <property type="evidence" value="ECO:0007669"/>
    <property type="project" value="TreeGrafter"/>
</dbReference>
<evidence type="ECO:0000256" key="3">
    <source>
        <dbReference type="ARBA" id="ARBA00004906"/>
    </source>
</evidence>
<dbReference type="InterPro" id="IPR004170">
    <property type="entry name" value="WWE_dom"/>
</dbReference>
<dbReference type="GO" id="GO:0005730">
    <property type="term" value="C:nucleolus"/>
    <property type="evidence" value="ECO:0007669"/>
    <property type="project" value="UniProtKB-ARBA"/>
</dbReference>
<evidence type="ECO:0000256" key="1">
    <source>
        <dbReference type="ARBA" id="ARBA00004123"/>
    </source>
</evidence>
<evidence type="ECO:0000256" key="5">
    <source>
        <dbReference type="ARBA" id="ARBA00022533"/>
    </source>
</evidence>
<dbReference type="GO" id="GO:1990404">
    <property type="term" value="F:NAD+-protein mono-ADP-ribosyltransferase activity"/>
    <property type="evidence" value="ECO:0007669"/>
    <property type="project" value="TreeGrafter"/>
</dbReference>
<dbReference type="UniPathway" id="UPA00143"/>
<dbReference type="Gene3D" id="3.30.720.50">
    <property type="match status" value="1"/>
</dbReference>